<sequence>MFNMMSSNIATTNSVADNSRIRTHTISSSRDTLIVASTKYVHHHLHQDILSYLPALKPSSSKPKISTSGIGDLFTWSSFCHSSLGSLHYFLGIEVHRSAFWSTS</sequence>
<evidence type="ECO:0000313" key="1">
    <source>
        <dbReference type="EMBL" id="RVW51371.1"/>
    </source>
</evidence>
<accession>A0A438EUJ7</accession>
<reference evidence="1 2" key="1">
    <citation type="journal article" date="2018" name="PLoS Genet.">
        <title>Population sequencing reveals clonal diversity and ancestral inbreeding in the grapevine cultivar Chardonnay.</title>
        <authorList>
            <person name="Roach M.J."/>
            <person name="Johnson D.L."/>
            <person name="Bohlmann J."/>
            <person name="van Vuuren H.J."/>
            <person name="Jones S.J."/>
            <person name="Pretorius I.S."/>
            <person name="Schmidt S.A."/>
            <person name="Borneman A.R."/>
        </authorList>
    </citation>
    <scope>NUCLEOTIDE SEQUENCE [LARGE SCALE GENOMIC DNA]</scope>
    <source>
        <strain evidence="2">cv. Chardonnay</strain>
        <tissue evidence="1">Leaf</tissue>
    </source>
</reference>
<proteinExistence type="predicted"/>
<organism evidence="1 2">
    <name type="scientific">Vitis vinifera</name>
    <name type="common">Grape</name>
    <dbReference type="NCBI Taxonomy" id="29760"/>
    <lineage>
        <taxon>Eukaryota</taxon>
        <taxon>Viridiplantae</taxon>
        <taxon>Streptophyta</taxon>
        <taxon>Embryophyta</taxon>
        <taxon>Tracheophyta</taxon>
        <taxon>Spermatophyta</taxon>
        <taxon>Magnoliopsida</taxon>
        <taxon>eudicotyledons</taxon>
        <taxon>Gunneridae</taxon>
        <taxon>Pentapetalae</taxon>
        <taxon>rosids</taxon>
        <taxon>Vitales</taxon>
        <taxon>Vitaceae</taxon>
        <taxon>Viteae</taxon>
        <taxon>Vitis</taxon>
    </lineage>
</organism>
<dbReference type="EMBL" id="QGNW01001183">
    <property type="protein sequence ID" value="RVW51371.1"/>
    <property type="molecule type" value="Genomic_DNA"/>
</dbReference>
<comment type="caution">
    <text evidence="1">The sequence shown here is derived from an EMBL/GenBank/DDBJ whole genome shotgun (WGS) entry which is preliminary data.</text>
</comment>
<dbReference type="Proteomes" id="UP000288805">
    <property type="component" value="Unassembled WGS sequence"/>
</dbReference>
<evidence type="ECO:0000313" key="2">
    <source>
        <dbReference type="Proteomes" id="UP000288805"/>
    </source>
</evidence>
<dbReference type="AlphaFoldDB" id="A0A438EUJ7"/>
<name>A0A438EUJ7_VITVI</name>
<gene>
    <name evidence="1" type="ORF">CK203_094761</name>
</gene>
<protein>
    <submittedName>
        <fullName evidence="1">Uncharacterized protein</fullName>
    </submittedName>
</protein>